<dbReference type="Pfam" id="PF00528">
    <property type="entry name" value="BPD_transp_1"/>
    <property type="match status" value="1"/>
</dbReference>
<evidence type="ECO:0000259" key="8">
    <source>
        <dbReference type="PROSITE" id="PS50928"/>
    </source>
</evidence>
<keyword evidence="2 7" id="KW-0813">Transport</keyword>
<evidence type="ECO:0000256" key="5">
    <source>
        <dbReference type="ARBA" id="ARBA00022989"/>
    </source>
</evidence>
<name>A0ABS4UHE5_9ACTN</name>
<comment type="similarity">
    <text evidence="7">Belongs to the binding-protein-dependent transport system permease family.</text>
</comment>
<keyword evidence="5 7" id="KW-1133">Transmembrane helix</keyword>
<feature type="transmembrane region" description="Helical" evidence="7">
    <location>
        <begin position="134"/>
        <end position="156"/>
    </location>
</feature>
<dbReference type="EMBL" id="JAGINT010000001">
    <property type="protein sequence ID" value="MBP2351055.1"/>
    <property type="molecule type" value="Genomic_DNA"/>
</dbReference>
<evidence type="ECO:0000256" key="4">
    <source>
        <dbReference type="ARBA" id="ARBA00022692"/>
    </source>
</evidence>
<evidence type="ECO:0000256" key="2">
    <source>
        <dbReference type="ARBA" id="ARBA00022448"/>
    </source>
</evidence>
<keyword evidence="3" id="KW-1003">Cell membrane</keyword>
<gene>
    <name evidence="9" type="ORF">JOF29_002138</name>
</gene>
<dbReference type="InterPro" id="IPR000515">
    <property type="entry name" value="MetI-like"/>
</dbReference>
<evidence type="ECO:0000256" key="7">
    <source>
        <dbReference type="RuleBase" id="RU363032"/>
    </source>
</evidence>
<keyword evidence="4 7" id="KW-0812">Transmembrane</keyword>
<evidence type="ECO:0000256" key="6">
    <source>
        <dbReference type="ARBA" id="ARBA00023136"/>
    </source>
</evidence>
<dbReference type="PANTHER" id="PTHR43386">
    <property type="entry name" value="OLIGOPEPTIDE TRANSPORT SYSTEM PERMEASE PROTEIN APPC"/>
    <property type="match status" value="1"/>
</dbReference>
<keyword evidence="6 7" id="KW-0472">Membrane</keyword>
<dbReference type="RefSeq" id="WP_209694020.1">
    <property type="nucleotide sequence ID" value="NZ_BAAAVU010000026.1"/>
</dbReference>
<evidence type="ECO:0000256" key="1">
    <source>
        <dbReference type="ARBA" id="ARBA00004651"/>
    </source>
</evidence>
<dbReference type="PROSITE" id="PS50928">
    <property type="entry name" value="ABC_TM1"/>
    <property type="match status" value="1"/>
</dbReference>
<dbReference type="InterPro" id="IPR050366">
    <property type="entry name" value="BP-dependent_transpt_permease"/>
</dbReference>
<evidence type="ECO:0000256" key="3">
    <source>
        <dbReference type="ARBA" id="ARBA00022475"/>
    </source>
</evidence>
<feature type="transmembrane region" description="Helical" evidence="7">
    <location>
        <begin position="213"/>
        <end position="235"/>
    </location>
</feature>
<organism evidence="9 10">
    <name type="scientific">Kribbella aluminosa</name>
    <dbReference type="NCBI Taxonomy" id="416017"/>
    <lineage>
        <taxon>Bacteria</taxon>
        <taxon>Bacillati</taxon>
        <taxon>Actinomycetota</taxon>
        <taxon>Actinomycetes</taxon>
        <taxon>Propionibacteriales</taxon>
        <taxon>Kribbellaceae</taxon>
        <taxon>Kribbella</taxon>
    </lineage>
</organism>
<proteinExistence type="inferred from homology"/>
<feature type="transmembrane region" description="Helical" evidence="7">
    <location>
        <begin position="37"/>
        <end position="55"/>
    </location>
</feature>
<evidence type="ECO:0000313" key="9">
    <source>
        <dbReference type="EMBL" id="MBP2351055.1"/>
    </source>
</evidence>
<dbReference type="InterPro" id="IPR035906">
    <property type="entry name" value="MetI-like_sf"/>
</dbReference>
<comment type="caution">
    <text evidence="9">The sequence shown here is derived from an EMBL/GenBank/DDBJ whole genome shotgun (WGS) entry which is preliminary data.</text>
</comment>
<dbReference type="SUPFAM" id="SSF161098">
    <property type="entry name" value="MetI-like"/>
    <property type="match status" value="1"/>
</dbReference>
<feature type="domain" description="ABC transmembrane type-1" evidence="8">
    <location>
        <begin position="99"/>
        <end position="289"/>
    </location>
</feature>
<feature type="transmembrane region" description="Helical" evidence="7">
    <location>
        <begin position="103"/>
        <end position="127"/>
    </location>
</feature>
<dbReference type="PANTHER" id="PTHR43386:SF6">
    <property type="entry name" value="ABC TRANSPORTER PERMEASE PROTEIN"/>
    <property type="match status" value="1"/>
</dbReference>
<evidence type="ECO:0000313" key="10">
    <source>
        <dbReference type="Proteomes" id="UP000755585"/>
    </source>
</evidence>
<sequence length="302" mass="31752">MTDALTPTPRTVDQIAAGAEQDALVSRGVWATVRRRVLFWLPLAVLAVLLLMALVPQLFTSTDPRACDISASARPSSAGHPFGQDLQGCDVYASVVHGARASLSVGLVCTLIALAVALLVGTVAGYVGGWADSVLARLTDVFLGFPFLLGAIVVLNSLGERSVLSVSLVLAVFSWPTLARMVRTTVRATRHAEYVQAAKAMGFPTSRILSHYVLPNSIGPVLAVATLTVGGVIVAESTLTFLGLGLRAPSISWGLQLATAQSRFQQAPHTLIYPAMFLAATVLSLITLGDVLRDAVNPKGRS</sequence>
<keyword evidence="10" id="KW-1185">Reference proteome</keyword>
<feature type="transmembrane region" description="Helical" evidence="7">
    <location>
        <begin position="271"/>
        <end position="292"/>
    </location>
</feature>
<accession>A0ABS4UHE5</accession>
<reference evidence="9 10" key="1">
    <citation type="submission" date="2021-03" db="EMBL/GenBank/DDBJ databases">
        <title>Sequencing the genomes of 1000 actinobacteria strains.</title>
        <authorList>
            <person name="Klenk H.-P."/>
        </authorList>
    </citation>
    <scope>NUCLEOTIDE SEQUENCE [LARGE SCALE GENOMIC DNA]</scope>
    <source>
        <strain evidence="9 10">DSM 18824</strain>
    </source>
</reference>
<feature type="transmembrane region" description="Helical" evidence="7">
    <location>
        <begin position="162"/>
        <end position="182"/>
    </location>
</feature>
<protein>
    <submittedName>
        <fullName evidence="9">ABC-type dipeptide/oligopeptide/nickel transport system permease subunit</fullName>
    </submittedName>
</protein>
<comment type="subcellular location">
    <subcellularLocation>
        <location evidence="1 7">Cell membrane</location>
        <topology evidence="1 7">Multi-pass membrane protein</topology>
    </subcellularLocation>
</comment>
<dbReference type="Proteomes" id="UP000755585">
    <property type="component" value="Unassembled WGS sequence"/>
</dbReference>
<dbReference type="CDD" id="cd06261">
    <property type="entry name" value="TM_PBP2"/>
    <property type="match status" value="1"/>
</dbReference>
<dbReference type="Gene3D" id="1.10.3720.10">
    <property type="entry name" value="MetI-like"/>
    <property type="match status" value="1"/>
</dbReference>